<dbReference type="AlphaFoldDB" id="A0A841CZ03"/>
<evidence type="ECO:0000313" key="2">
    <source>
        <dbReference type="Proteomes" id="UP000562352"/>
    </source>
</evidence>
<protein>
    <submittedName>
        <fullName evidence="1">Uncharacterized protein</fullName>
    </submittedName>
</protein>
<dbReference type="Proteomes" id="UP000562352">
    <property type="component" value="Unassembled WGS sequence"/>
</dbReference>
<keyword evidence="2" id="KW-1185">Reference proteome</keyword>
<accession>A0A841CZ03</accession>
<sequence>MWFLDRTARQLRANPALLTYRPPEPARLESLLRQYDPGLSVSGDWFVARGAKIRWVEVTEELAGKARIPADRRGAIIASHDNKHVAGFVLNGLASRLGGALHPPDVHDPYVDVQVSLPGVPAPDCEEVAALVRSILGERVIEHDHEIGFCSITGAPDDPVKVSYDWPADDDVKGSYDPRTPGGSVLDPDYAIDLEIDLAEDPDHPGLELLYRTAVSLATAFNGVVVSKDMPVTRIEDITPTRDRLPA</sequence>
<reference evidence="1 2" key="1">
    <citation type="submission" date="2020-08" db="EMBL/GenBank/DDBJ databases">
        <title>Genomic Encyclopedia of Type Strains, Phase III (KMG-III): the genomes of soil and plant-associated and newly described type strains.</title>
        <authorList>
            <person name="Whitman W."/>
        </authorList>
    </citation>
    <scope>NUCLEOTIDE SEQUENCE [LARGE SCALE GENOMIC DNA]</scope>
    <source>
        <strain evidence="1 2">CECT 3303</strain>
    </source>
</reference>
<dbReference type="EMBL" id="JACHJJ010000001">
    <property type="protein sequence ID" value="MBB5961338.1"/>
    <property type="molecule type" value="Genomic_DNA"/>
</dbReference>
<organism evidence="1 2">
    <name type="scientific">Planomonospora venezuelensis</name>
    <dbReference type="NCBI Taxonomy" id="1999"/>
    <lineage>
        <taxon>Bacteria</taxon>
        <taxon>Bacillati</taxon>
        <taxon>Actinomycetota</taxon>
        <taxon>Actinomycetes</taxon>
        <taxon>Streptosporangiales</taxon>
        <taxon>Streptosporangiaceae</taxon>
        <taxon>Planomonospora</taxon>
    </lineage>
</organism>
<dbReference type="RefSeq" id="WP_184938070.1">
    <property type="nucleotide sequence ID" value="NZ_BAAAWZ010000001.1"/>
</dbReference>
<comment type="caution">
    <text evidence="1">The sequence shown here is derived from an EMBL/GenBank/DDBJ whole genome shotgun (WGS) entry which is preliminary data.</text>
</comment>
<gene>
    <name evidence="1" type="ORF">FHS22_000576</name>
</gene>
<proteinExistence type="predicted"/>
<name>A0A841CZ03_PLAVE</name>
<evidence type="ECO:0000313" key="1">
    <source>
        <dbReference type="EMBL" id="MBB5961338.1"/>
    </source>
</evidence>